<dbReference type="KEGG" id="bph:Bphy_1087"/>
<gene>
    <name evidence="3" type="ordered locus">Bphy_1087</name>
</gene>
<proteinExistence type="predicted"/>
<keyword evidence="2" id="KW-0732">Signal</keyword>
<evidence type="ECO:0000313" key="3">
    <source>
        <dbReference type="EMBL" id="ACC70276.1"/>
    </source>
</evidence>
<accession>B2JH38</accession>
<evidence type="ECO:0000256" key="1">
    <source>
        <dbReference type="SAM" id="MobiDB-lite"/>
    </source>
</evidence>
<keyword evidence="4" id="KW-1185">Reference proteome</keyword>
<name>B2JH38_PARP8</name>
<evidence type="ECO:0000256" key="2">
    <source>
        <dbReference type="SAM" id="SignalP"/>
    </source>
</evidence>
<sequence precursor="true">MILRFFAMAKRHSLLVVASLALLLSTSANAAFHHTPQAGLPDSGASAMASPTSRGSSLDDALSQNGIVPGSGKARMLTAWFDMILRDPVIATRFPGGARSLQEVFFDEGKREALMSSGLARLTPNERLDYLQLFIRLLDELVPVNCFGLVDMRSVMNRITLAQMSDADAALYLRLIYRVLVSSGSDIPVRLPTQEEYEAAVEALSRAIVIELDADPASMDRYELYMVHPSEATPSDVCWTTRVTLHAVAKMSETQRDFVLLPAISGSESFKDRAAEQPAESPLPFRNRATEKAIH</sequence>
<dbReference type="EMBL" id="CP001043">
    <property type="protein sequence ID" value="ACC70276.1"/>
    <property type="molecule type" value="Genomic_DNA"/>
</dbReference>
<dbReference type="OrthoDB" id="9085269at2"/>
<dbReference type="Proteomes" id="UP000001192">
    <property type="component" value="Chromosome 1"/>
</dbReference>
<feature type="signal peptide" evidence="2">
    <location>
        <begin position="1"/>
        <end position="30"/>
    </location>
</feature>
<dbReference type="eggNOG" id="ENOG50316AF">
    <property type="taxonomic scope" value="Bacteria"/>
</dbReference>
<feature type="region of interest" description="Disordered" evidence="1">
    <location>
        <begin position="41"/>
        <end position="62"/>
    </location>
</feature>
<dbReference type="STRING" id="391038.Bphy_1087"/>
<evidence type="ECO:0000313" key="4">
    <source>
        <dbReference type="Proteomes" id="UP000001192"/>
    </source>
</evidence>
<dbReference type="RefSeq" id="WP_012400490.1">
    <property type="nucleotide sequence ID" value="NC_010622.1"/>
</dbReference>
<dbReference type="AlphaFoldDB" id="B2JH38"/>
<reference evidence="4" key="1">
    <citation type="journal article" date="2014" name="Stand. Genomic Sci.">
        <title>Complete genome sequence of Burkholderia phymatum STM815(T), a broad host range and efficient nitrogen-fixing symbiont of Mimosa species.</title>
        <authorList>
            <person name="Moulin L."/>
            <person name="Klonowska A."/>
            <person name="Caroline B."/>
            <person name="Booth K."/>
            <person name="Vriezen J.A."/>
            <person name="Melkonian R."/>
            <person name="James E.K."/>
            <person name="Young J.P."/>
            <person name="Bena G."/>
            <person name="Hauser L."/>
            <person name="Land M."/>
            <person name="Kyrpides N."/>
            <person name="Bruce D."/>
            <person name="Chain P."/>
            <person name="Copeland A."/>
            <person name="Pitluck S."/>
            <person name="Woyke T."/>
            <person name="Lizotte-Waniewski M."/>
            <person name="Bristow J."/>
            <person name="Riley M."/>
        </authorList>
    </citation>
    <scope>NUCLEOTIDE SEQUENCE [LARGE SCALE GENOMIC DNA]</scope>
    <source>
        <strain evidence="4">DSM 17167 / CIP 108236 / LMG 21445 / STM815</strain>
    </source>
</reference>
<protein>
    <submittedName>
        <fullName evidence="3">Uncharacterized protein</fullName>
    </submittedName>
</protein>
<dbReference type="HOGENOM" id="CLU_061742_0_0_4"/>
<feature type="region of interest" description="Disordered" evidence="1">
    <location>
        <begin position="271"/>
        <end position="295"/>
    </location>
</feature>
<organism evidence="3 4">
    <name type="scientific">Paraburkholderia phymatum (strain DSM 17167 / CIP 108236 / LMG 21445 / STM815)</name>
    <name type="common">Burkholderia phymatum</name>
    <dbReference type="NCBI Taxonomy" id="391038"/>
    <lineage>
        <taxon>Bacteria</taxon>
        <taxon>Pseudomonadati</taxon>
        <taxon>Pseudomonadota</taxon>
        <taxon>Betaproteobacteria</taxon>
        <taxon>Burkholderiales</taxon>
        <taxon>Burkholderiaceae</taxon>
        <taxon>Paraburkholderia</taxon>
    </lineage>
</organism>
<feature type="compositionally biased region" description="Polar residues" evidence="1">
    <location>
        <begin position="49"/>
        <end position="62"/>
    </location>
</feature>
<feature type="chain" id="PRO_5002779312" evidence="2">
    <location>
        <begin position="31"/>
        <end position="295"/>
    </location>
</feature>